<dbReference type="Proteomes" id="UP001381693">
    <property type="component" value="Unassembled WGS sequence"/>
</dbReference>
<organism evidence="1 2">
    <name type="scientific">Halocaridina rubra</name>
    <name type="common">Hawaiian red shrimp</name>
    <dbReference type="NCBI Taxonomy" id="373956"/>
    <lineage>
        <taxon>Eukaryota</taxon>
        <taxon>Metazoa</taxon>
        <taxon>Ecdysozoa</taxon>
        <taxon>Arthropoda</taxon>
        <taxon>Crustacea</taxon>
        <taxon>Multicrustacea</taxon>
        <taxon>Malacostraca</taxon>
        <taxon>Eumalacostraca</taxon>
        <taxon>Eucarida</taxon>
        <taxon>Decapoda</taxon>
        <taxon>Pleocyemata</taxon>
        <taxon>Caridea</taxon>
        <taxon>Atyoidea</taxon>
        <taxon>Atyidae</taxon>
        <taxon>Halocaridina</taxon>
    </lineage>
</organism>
<evidence type="ECO:0000313" key="1">
    <source>
        <dbReference type="EMBL" id="KAK7017044.1"/>
    </source>
</evidence>
<evidence type="ECO:0000313" key="2">
    <source>
        <dbReference type="Proteomes" id="UP001381693"/>
    </source>
</evidence>
<proteinExistence type="predicted"/>
<dbReference type="AlphaFoldDB" id="A0AAN8WC13"/>
<comment type="caution">
    <text evidence="1">The sequence shown here is derived from an EMBL/GenBank/DDBJ whole genome shotgun (WGS) entry which is preliminary data.</text>
</comment>
<reference evidence="1 2" key="1">
    <citation type="submission" date="2023-11" db="EMBL/GenBank/DDBJ databases">
        <title>Halocaridina rubra genome assembly.</title>
        <authorList>
            <person name="Smith C."/>
        </authorList>
    </citation>
    <scope>NUCLEOTIDE SEQUENCE [LARGE SCALE GENOMIC DNA]</scope>
    <source>
        <strain evidence="1">EP-1</strain>
        <tissue evidence="1">Whole</tissue>
    </source>
</reference>
<dbReference type="EMBL" id="JAXCGZ010023110">
    <property type="protein sequence ID" value="KAK7017044.1"/>
    <property type="molecule type" value="Genomic_DNA"/>
</dbReference>
<accession>A0AAN8WC13</accession>
<gene>
    <name evidence="1" type="ORF">SK128_016219</name>
</gene>
<sequence>MSYQELPDGRRHYLLLFNFGTPAMETCGIDIEIPKRVVQLQCMIVKKMEQTNSKMYHA</sequence>
<keyword evidence="2" id="KW-1185">Reference proteome</keyword>
<name>A0AAN8WC13_HALRR</name>
<protein>
    <submittedName>
        <fullName evidence="1">Uncharacterized protein</fullName>
    </submittedName>
</protein>